<feature type="transmembrane region" description="Helical" evidence="6">
    <location>
        <begin position="243"/>
        <end position="261"/>
    </location>
</feature>
<sequence>MTALMALLGAAVAGGLILIAVGLFPRADPAAPRPSGRQRPPLPPGRLAASAGAALVVAVATRWPVGAVLAAIAAYWLPAVLGPDRAHRATIERVEAVAAWAEDLAGTLRSSAGIEQAIVQTATTAGPALRADLGRLARAIGAGMRLPAALRRFADDLNDPTVDMVVHVLLQAAQSQAREVAGSLSSVGVAARRQASGRMRVLASRARTKAATRIVTAVVLGVAVLLTAFAADFLDPYRSPLGQLILAVLGAGFGTALWWMTRIARVDDLPRILTRPADALELGRRS</sequence>
<comment type="subcellular location">
    <subcellularLocation>
        <location evidence="1">Cell membrane</location>
        <topology evidence="1">Multi-pass membrane protein</topology>
    </subcellularLocation>
</comment>
<keyword evidence="9" id="KW-1185">Reference proteome</keyword>
<evidence type="ECO:0000256" key="1">
    <source>
        <dbReference type="ARBA" id="ARBA00004651"/>
    </source>
</evidence>
<evidence type="ECO:0000259" key="7">
    <source>
        <dbReference type="Pfam" id="PF00482"/>
    </source>
</evidence>
<dbReference type="PANTHER" id="PTHR35007:SF3">
    <property type="entry name" value="POSSIBLE CONSERVED ALANINE RICH MEMBRANE PROTEIN"/>
    <property type="match status" value="1"/>
</dbReference>
<evidence type="ECO:0000313" key="8">
    <source>
        <dbReference type="EMBL" id="GIM98247.1"/>
    </source>
</evidence>
<comment type="caution">
    <text evidence="8">The sequence shown here is derived from an EMBL/GenBank/DDBJ whole genome shotgun (WGS) entry which is preliminary data.</text>
</comment>
<evidence type="ECO:0000256" key="3">
    <source>
        <dbReference type="ARBA" id="ARBA00022692"/>
    </source>
</evidence>
<keyword evidence="4 6" id="KW-1133">Transmembrane helix</keyword>
<dbReference type="AlphaFoldDB" id="A0A920BRB7"/>
<dbReference type="Proteomes" id="UP000677082">
    <property type="component" value="Unassembled WGS sequence"/>
</dbReference>
<evidence type="ECO:0000256" key="5">
    <source>
        <dbReference type="ARBA" id="ARBA00023136"/>
    </source>
</evidence>
<accession>A0A920BRB7</accession>
<keyword evidence="5 6" id="KW-0472">Membrane</keyword>
<evidence type="ECO:0000256" key="6">
    <source>
        <dbReference type="SAM" id="Phobius"/>
    </source>
</evidence>
<protein>
    <recommendedName>
        <fullName evidence="7">Type II secretion system protein GspF domain-containing protein</fullName>
    </recommendedName>
</protein>
<name>A0A920BRB7_9ACTN</name>
<keyword evidence="2" id="KW-1003">Cell membrane</keyword>
<dbReference type="InterPro" id="IPR018076">
    <property type="entry name" value="T2SS_GspF_dom"/>
</dbReference>
<dbReference type="EMBL" id="BOQN01000206">
    <property type="protein sequence ID" value="GIM98247.1"/>
    <property type="molecule type" value="Genomic_DNA"/>
</dbReference>
<reference evidence="8 9" key="1">
    <citation type="submission" date="2021-03" db="EMBL/GenBank/DDBJ databases">
        <title>Whole genome shotgun sequence of Actinoplanes toevensis NBRC 105298.</title>
        <authorList>
            <person name="Komaki H."/>
            <person name="Tamura T."/>
        </authorList>
    </citation>
    <scope>NUCLEOTIDE SEQUENCE [LARGE SCALE GENOMIC DNA]</scope>
    <source>
        <strain evidence="8 9">NBRC 105298</strain>
    </source>
</reference>
<evidence type="ECO:0000256" key="4">
    <source>
        <dbReference type="ARBA" id="ARBA00022989"/>
    </source>
</evidence>
<dbReference type="RefSeq" id="WP_213013866.1">
    <property type="nucleotide sequence ID" value="NZ_BOQN01000206.1"/>
</dbReference>
<feature type="transmembrane region" description="Helical" evidence="6">
    <location>
        <begin position="210"/>
        <end position="231"/>
    </location>
</feature>
<keyword evidence="3 6" id="KW-0812">Transmembrane</keyword>
<feature type="domain" description="Type II secretion system protein GspF" evidence="7">
    <location>
        <begin position="100"/>
        <end position="226"/>
    </location>
</feature>
<feature type="transmembrane region" description="Helical" evidence="6">
    <location>
        <begin position="53"/>
        <end position="77"/>
    </location>
</feature>
<dbReference type="Pfam" id="PF00482">
    <property type="entry name" value="T2SSF"/>
    <property type="match status" value="1"/>
</dbReference>
<evidence type="ECO:0000256" key="2">
    <source>
        <dbReference type="ARBA" id="ARBA00022475"/>
    </source>
</evidence>
<evidence type="ECO:0000313" key="9">
    <source>
        <dbReference type="Proteomes" id="UP000677082"/>
    </source>
</evidence>
<dbReference type="PANTHER" id="PTHR35007">
    <property type="entry name" value="INTEGRAL MEMBRANE PROTEIN-RELATED"/>
    <property type="match status" value="1"/>
</dbReference>
<organism evidence="8 9">
    <name type="scientific">Paractinoplanes toevensis</name>
    <dbReference type="NCBI Taxonomy" id="571911"/>
    <lineage>
        <taxon>Bacteria</taxon>
        <taxon>Bacillati</taxon>
        <taxon>Actinomycetota</taxon>
        <taxon>Actinomycetes</taxon>
        <taxon>Micromonosporales</taxon>
        <taxon>Micromonosporaceae</taxon>
        <taxon>Paractinoplanes</taxon>
    </lineage>
</organism>
<gene>
    <name evidence="8" type="ORF">Ato02nite_100400</name>
</gene>
<proteinExistence type="predicted"/>
<dbReference type="GO" id="GO:0005886">
    <property type="term" value="C:plasma membrane"/>
    <property type="evidence" value="ECO:0007669"/>
    <property type="project" value="UniProtKB-SubCell"/>
</dbReference>